<dbReference type="RefSeq" id="WP_188656632.1">
    <property type="nucleotide sequence ID" value="NZ_BMIH01000001.1"/>
</dbReference>
<reference evidence="1" key="2">
    <citation type="submission" date="2020-09" db="EMBL/GenBank/DDBJ databases">
        <authorList>
            <person name="Sun Q."/>
            <person name="Zhou Y."/>
        </authorList>
    </citation>
    <scope>NUCLEOTIDE SEQUENCE</scope>
    <source>
        <strain evidence="1">CGMCC 1.15330</strain>
    </source>
</reference>
<dbReference type="EMBL" id="BMIH01000001">
    <property type="protein sequence ID" value="GGB15056.1"/>
    <property type="molecule type" value="Genomic_DNA"/>
</dbReference>
<proteinExistence type="predicted"/>
<organism evidence="1 2">
    <name type="scientific">Sphingomonas metalli</name>
    <dbReference type="NCBI Taxonomy" id="1779358"/>
    <lineage>
        <taxon>Bacteria</taxon>
        <taxon>Pseudomonadati</taxon>
        <taxon>Pseudomonadota</taxon>
        <taxon>Alphaproteobacteria</taxon>
        <taxon>Sphingomonadales</taxon>
        <taxon>Sphingomonadaceae</taxon>
        <taxon>Sphingomonas</taxon>
    </lineage>
</organism>
<sequence>MLRSSAQIATAVTWANLPDKPATFPPSPHTHAFGDLTGIPATFPPAVHTHAWADITGKPSTFTPAAHTHSYNDLTDKPVIPPATGRLVLIGTVNVAETLLVSLAVGMKRKAFTLQGVSATDLLVAVPTGTPTAGCEVVNAYPAGANSVSVGYYTPLLAIGAAYSIPVGIYRIT</sequence>
<gene>
    <name evidence="1" type="ORF">GCM10011380_00590</name>
</gene>
<dbReference type="AlphaFoldDB" id="A0A916SV69"/>
<name>A0A916SV69_9SPHN</name>
<accession>A0A916SV69</accession>
<dbReference type="Proteomes" id="UP000623067">
    <property type="component" value="Unassembled WGS sequence"/>
</dbReference>
<protein>
    <submittedName>
        <fullName evidence="1">Uncharacterized protein</fullName>
    </submittedName>
</protein>
<evidence type="ECO:0000313" key="2">
    <source>
        <dbReference type="Proteomes" id="UP000623067"/>
    </source>
</evidence>
<reference evidence="1" key="1">
    <citation type="journal article" date="2014" name="Int. J. Syst. Evol. Microbiol.">
        <title>Complete genome sequence of Corynebacterium casei LMG S-19264T (=DSM 44701T), isolated from a smear-ripened cheese.</title>
        <authorList>
            <consortium name="US DOE Joint Genome Institute (JGI-PGF)"/>
            <person name="Walter F."/>
            <person name="Albersmeier A."/>
            <person name="Kalinowski J."/>
            <person name="Ruckert C."/>
        </authorList>
    </citation>
    <scope>NUCLEOTIDE SEQUENCE</scope>
    <source>
        <strain evidence="1">CGMCC 1.15330</strain>
    </source>
</reference>
<evidence type="ECO:0000313" key="1">
    <source>
        <dbReference type="EMBL" id="GGB15056.1"/>
    </source>
</evidence>
<keyword evidence="2" id="KW-1185">Reference proteome</keyword>
<comment type="caution">
    <text evidence="1">The sequence shown here is derived from an EMBL/GenBank/DDBJ whole genome shotgun (WGS) entry which is preliminary data.</text>
</comment>